<dbReference type="STRING" id="1126212.K2RTZ3"/>
<dbReference type="HOGENOM" id="CLU_017518_2_1_1"/>
<dbReference type="Proteomes" id="UP000007129">
    <property type="component" value="Unassembled WGS sequence"/>
</dbReference>
<sequence length="545" mass="58190">MASSASETKPQPSAEVRTVEARLEKGLVEPQHHVDGEDNDTTAAREVMGAAERKSIRRERWAYYSYFAGANGMGPFVLTNLLFQNLLQQAGFNPLVHPLGSQSCEVDATAPCHVFWANGTKSTASVILISTAITLVGQALLFLSLGSMADYGAWAPWIVRVSTVLCFALQMGLLGVHDASRWEAALGLFIVSNITFWTSYVFFNALFPKLAADQPAAIAAQEQLEAGQMSAAEHRTRIQLTRSRILNRSWFFNNVGFCACGALTVGILAGLDAQSSVSRNNLGYSVAVAVAAAASLALCVPWFLWEKRRAGQPVPAGASILRHGPAQLWASLRACAQLSQTFLYLLLSFVLADGVATLLAVVTIAQTRAVAFSARTNALMLTLQGGSAGLSALLALRLQERFALRSKSILHASNLCCLALGGWGLAGAWTATLGFHHAWEMWAANALYGVAFGNQWAFGQAFMAQLTPAGLENRFFALLGIVSKGGAWIGPLAASAVVDRTGNDWSAFGVVVALIGAPALALFFVDEEKSRVECERFLVENGGGS</sequence>
<dbReference type="PANTHER" id="PTHR23519">
    <property type="entry name" value="AUTOPHAGY-RELATED PROTEIN 22"/>
    <property type="match status" value="1"/>
</dbReference>
<gene>
    <name evidence="11" type="ORF">MPH_06614</name>
</gene>
<evidence type="ECO:0000256" key="5">
    <source>
        <dbReference type="ARBA" id="ARBA00022989"/>
    </source>
</evidence>
<keyword evidence="5 8" id="KW-1133">Transmembrane helix</keyword>
<evidence type="ECO:0000256" key="6">
    <source>
        <dbReference type="ARBA" id="ARBA00023006"/>
    </source>
</evidence>
<dbReference type="AlphaFoldDB" id="K2RTZ3"/>
<feature type="transmembrane region" description="Helical" evidence="8">
    <location>
        <begin position="475"/>
        <end position="493"/>
    </location>
</feature>
<proteinExistence type="inferred from homology"/>
<dbReference type="PROSITE" id="PS50850">
    <property type="entry name" value="MFS"/>
    <property type="match status" value="1"/>
</dbReference>
<feature type="transmembrane region" description="Helical" evidence="8">
    <location>
        <begin position="157"/>
        <end position="176"/>
    </location>
</feature>
<name>K2RTZ3_MACPH</name>
<keyword evidence="8" id="KW-0926">Vacuole</keyword>
<keyword evidence="7 8" id="KW-0472">Membrane</keyword>
<dbReference type="Pfam" id="PF11700">
    <property type="entry name" value="ATG22"/>
    <property type="match status" value="1"/>
</dbReference>
<keyword evidence="4 8" id="KW-0812">Transmembrane</keyword>
<dbReference type="GO" id="GO:0006865">
    <property type="term" value="P:amino acid transport"/>
    <property type="evidence" value="ECO:0007669"/>
    <property type="project" value="UniProtKB-KW"/>
</dbReference>
<feature type="transmembrane region" description="Helical" evidence="8">
    <location>
        <begin position="124"/>
        <end position="145"/>
    </location>
</feature>
<comment type="function">
    <text evidence="8">Vacuolar effluxer which mediate the efflux of amino acids resulting from autophagic degradation. The release of autophagic amino acids allows the maintenance of protein synthesis and viability during nitrogen starvation.</text>
</comment>
<evidence type="ECO:0000256" key="1">
    <source>
        <dbReference type="ARBA" id="ARBA00004128"/>
    </source>
</evidence>
<feature type="transmembrane region" description="Helical" evidence="8">
    <location>
        <begin position="377"/>
        <end position="396"/>
    </location>
</feature>
<protein>
    <recommendedName>
        <fullName evidence="8">Autophagy-related protein</fullName>
    </recommendedName>
</protein>
<dbReference type="InParanoid" id="K2RTZ3"/>
<feature type="transmembrane region" description="Helical" evidence="8">
    <location>
        <begin position="250"/>
        <end position="271"/>
    </location>
</feature>
<dbReference type="eggNOG" id="ENOG502QTJZ">
    <property type="taxonomic scope" value="Eukaryota"/>
</dbReference>
<feature type="transmembrane region" description="Helical" evidence="8">
    <location>
        <begin position="441"/>
        <end position="463"/>
    </location>
</feature>
<evidence type="ECO:0000259" key="10">
    <source>
        <dbReference type="PROSITE" id="PS50850"/>
    </source>
</evidence>
<feature type="transmembrane region" description="Helical" evidence="8">
    <location>
        <begin position="408"/>
        <end position="429"/>
    </location>
</feature>
<keyword evidence="6 8" id="KW-0072">Autophagy</keyword>
<evidence type="ECO:0000256" key="4">
    <source>
        <dbReference type="ARBA" id="ARBA00022692"/>
    </source>
</evidence>
<dbReference type="Gene3D" id="1.20.1250.20">
    <property type="entry name" value="MFS general substrate transporter like domains"/>
    <property type="match status" value="1"/>
</dbReference>
<feature type="domain" description="Major facilitator superfamily (MFS) profile" evidence="10">
    <location>
        <begin position="341"/>
        <end position="545"/>
    </location>
</feature>
<comment type="similarity">
    <text evidence="2 8">Belongs to the ATG22 family.</text>
</comment>
<keyword evidence="3 8" id="KW-0813">Transport</keyword>
<feature type="region of interest" description="Disordered" evidence="9">
    <location>
        <begin position="1"/>
        <end position="21"/>
    </location>
</feature>
<dbReference type="OrthoDB" id="42657at2759"/>
<dbReference type="EMBL" id="AHHD01000284">
    <property type="protein sequence ID" value="EKG16177.1"/>
    <property type="molecule type" value="Genomic_DNA"/>
</dbReference>
<comment type="caution">
    <text evidence="11">The sequence shown here is derived from an EMBL/GenBank/DDBJ whole genome shotgun (WGS) entry which is preliminary data.</text>
</comment>
<dbReference type="GO" id="GO:0005774">
    <property type="term" value="C:vacuolar membrane"/>
    <property type="evidence" value="ECO:0007669"/>
    <property type="project" value="UniProtKB-SubCell"/>
</dbReference>
<dbReference type="GO" id="GO:0022857">
    <property type="term" value="F:transmembrane transporter activity"/>
    <property type="evidence" value="ECO:0007669"/>
    <property type="project" value="InterPro"/>
</dbReference>
<evidence type="ECO:0000256" key="3">
    <source>
        <dbReference type="ARBA" id="ARBA00022448"/>
    </source>
</evidence>
<feature type="transmembrane region" description="Helical" evidence="8">
    <location>
        <begin position="283"/>
        <end position="305"/>
    </location>
</feature>
<evidence type="ECO:0000313" key="12">
    <source>
        <dbReference type="Proteomes" id="UP000007129"/>
    </source>
</evidence>
<feature type="transmembrane region" description="Helical" evidence="8">
    <location>
        <begin position="505"/>
        <end position="525"/>
    </location>
</feature>
<feature type="compositionally biased region" description="Polar residues" evidence="9">
    <location>
        <begin position="1"/>
        <end position="11"/>
    </location>
</feature>
<dbReference type="InterPro" id="IPR020846">
    <property type="entry name" value="MFS_dom"/>
</dbReference>
<dbReference type="VEuPathDB" id="FungiDB:MPH_06614"/>
<evidence type="ECO:0000256" key="2">
    <source>
        <dbReference type="ARBA" id="ARBA00006978"/>
    </source>
</evidence>
<feature type="transmembrane region" description="Helical" evidence="8">
    <location>
        <begin position="342"/>
        <end position="365"/>
    </location>
</feature>
<keyword evidence="8" id="KW-0029">Amino-acid transport</keyword>
<dbReference type="GO" id="GO:0006914">
    <property type="term" value="P:autophagy"/>
    <property type="evidence" value="ECO:0007669"/>
    <property type="project" value="UniProtKB-KW"/>
</dbReference>
<reference evidence="11 12" key="1">
    <citation type="journal article" date="2012" name="BMC Genomics">
        <title>Tools to kill: Genome of one of the most destructive plant pathogenic fungi Macrophomina phaseolina.</title>
        <authorList>
            <person name="Islam M.S."/>
            <person name="Haque M.S."/>
            <person name="Islam M.M."/>
            <person name="Emdad E.M."/>
            <person name="Halim A."/>
            <person name="Hossen Q.M.M."/>
            <person name="Hossain M.Z."/>
            <person name="Ahmed B."/>
            <person name="Rahim S."/>
            <person name="Rahman M.S."/>
            <person name="Alam M.M."/>
            <person name="Hou S."/>
            <person name="Wan X."/>
            <person name="Saito J.A."/>
            <person name="Alam M."/>
        </authorList>
    </citation>
    <scope>NUCLEOTIDE SEQUENCE [LARGE SCALE GENOMIC DNA]</scope>
    <source>
        <strain evidence="11 12">MS6</strain>
    </source>
</reference>
<dbReference type="InterPro" id="IPR036259">
    <property type="entry name" value="MFS_trans_sf"/>
</dbReference>
<comment type="subcellular location">
    <subcellularLocation>
        <location evidence="1 8">Vacuole membrane</location>
        <topology evidence="1 8">Multi-pass membrane protein</topology>
    </subcellularLocation>
</comment>
<dbReference type="InterPro" id="IPR050495">
    <property type="entry name" value="ATG22/LtaA_families"/>
</dbReference>
<evidence type="ECO:0000256" key="7">
    <source>
        <dbReference type="ARBA" id="ARBA00023136"/>
    </source>
</evidence>
<evidence type="ECO:0000313" key="11">
    <source>
        <dbReference type="EMBL" id="EKG16177.1"/>
    </source>
</evidence>
<dbReference type="PANTHER" id="PTHR23519:SF5">
    <property type="entry name" value="AUTOPHAGY-RELATED PROTEIN"/>
    <property type="match status" value="1"/>
</dbReference>
<organism evidence="11 12">
    <name type="scientific">Macrophomina phaseolina (strain MS6)</name>
    <name type="common">Charcoal rot fungus</name>
    <dbReference type="NCBI Taxonomy" id="1126212"/>
    <lineage>
        <taxon>Eukaryota</taxon>
        <taxon>Fungi</taxon>
        <taxon>Dikarya</taxon>
        <taxon>Ascomycota</taxon>
        <taxon>Pezizomycotina</taxon>
        <taxon>Dothideomycetes</taxon>
        <taxon>Dothideomycetes incertae sedis</taxon>
        <taxon>Botryosphaeriales</taxon>
        <taxon>Botryosphaeriaceae</taxon>
        <taxon>Macrophomina</taxon>
    </lineage>
</organism>
<evidence type="ECO:0000256" key="9">
    <source>
        <dbReference type="SAM" id="MobiDB-lite"/>
    </source>
</evidence>
<dbReference type="InterPro" id="IPR024671">
    <property type="entry name" value="Atg22-like"/>
</dbReference>
<feature type="transmembrane region" description="Helical" evidence="8">
    <location>
        <begin position="182"/>
        <end position="203"/>
    </location>
</feature>
<feature type="transmembrane region" description="Helical" evidence="8">
    <location>
        <begin position="63"/>
        <end position="83"/>
    </location>
</feature>
<dbReference type="SUPFAM" id="SSF103473">
    <property type="entry name" value="MFS general substrate transporter"/>
    <property type="match status" value="1"/>
</dbReference>
<accession>K2RTZ3</accession>
<evidence type="ECO:0000256" key="8">
    <source>
        <dbReference type="RuleBase" id="RU363073"/>
    </source>
</evidence>